<organism evidence="5 7">
    <name type="scientific">Rotaria magnacalcarata</name>
    <dbReference type="NCBI Taxonomy" id="392030"/>
    <lineage>
        <taxon>Eukaryota</taxon>
        <taxon>Metazoa</taxon>
        <taxon>Spiralia</taxon>
        <taxon>Gnathifera</taxon>
        <taxon>Rotifera</taxon>
        <taxon>Eurotatoria</taxon>
        <taxon>Bdelloidea</taxon>
        <taxon>Philodinida</taxon>
        <taxon>Philodinidae</taxon>
        <taxon>Rotaria</taxon>
    </lineage>
</organism>
<reference evidence="5" key="1">
    <citation type="submission" date="2021-02" db="EMBL/GenBank/DDBJ databases">
        <authorList>
            <person name="Nowell W R."/>
        </authorList>
    </citation>
    <scope>NUCLEOTIDE SEQUENCE</scope>
</reference>
<feature type="non-terminal residue" evidence="5">
    <location>
        <position position="1"/>
    </location>
</feature>
<evidence type="ECO:0000313" key="4">
    <source>
        <dbReference type="EMBL" id="CAF4817339.1"/>
    </source>
</evidence>
<dbReference type="AlphaFoldDB" id="A0A8S3BHS3"/>
<evidence type="ECO:0000256" key="2">
    <source>
        <dbReference type="ARBA" id="ARBA00022900"/>
    </source>
</evidence>
<dbReference type="EMBL" id="CAJOBJ010168110">
    <property type="protein sequence ID" value="CAF4872270.1"/>
    <property type="molecule type" value="Genomic_DNA"/>
</dbReference>
<feature type="non-terminal residue" evidence="5">
    <location>
        <position position="76"/>
    </location>
</feature>
<feature type="domain" description="Antistasin-like" evidence="3">
    <location>
        <begin position="22"/>
        <end position="48"/>
    </location>
</feature>
<dbReference type="Proteomes" id="UP000681967">
    <property type="component" value="Unassembled WGS sequence"/>
</dbReference>
<name>A0A8S3BHS3_9BILA</name>
<comment type="caution">
    <text evidence="5">The sequence shown here is derived from an EMBL/GenBank/DDBJ whole genome shotgun (WGS) entry which is preliminary data.</text>
</comment>
<evidence type="ECO:0000313" key="6">
    <source>
        <dbReference type="EMBL" id="CAF4872270.1"/>
    </source>
</evidence>
<dbReference type="EMBL" id="CAJOBH010147386">
    <property type="protein sequence ID" value="CAF4832409.1"/>
    <property type="molecule type" value="Genomic_DNA"/>
</dbReference>
<dbReference type="GO" id="GO:0004867">
    <property type="term" value="F:serine-type endopeptidase inhibitor activity"/>
    <property type="evidence" value="ECO:0007669"/>
    <property type="project" value="UniProtKB-KW"/>
</dbReference>
<protein>
    <recommendedName>
        <fullName evidence="3">Antistasin-like domain-containing protein</fullName>
    </recommendedName>
</protein>
<dbReference type="Gene3D" id="2.10.22.10">
    <property type="entry name" value="Antistasin, domain 1"/>
    <property type="match status" value="1"/>
</dbReference>
<dbReference type="SUPFAM" id="SSF57262">
    <property type="entry name" value="Leech antihemostatic proteins"/>
    <property type="match status" value="1"/>
</dbReference>
<dbReference type="EMBL" id="CAJOBI010152625">
    <property type="protein sequence ID" value="CAF4817339.1"/>
    <property type="molecule type" value="Genomic_DNA"/>
</dbReference>
<evidence type="ECO:0000259" key="3">
    <source>
        <dbReference type="PROSITE" id="PS51252"/>
    </source>
</evidence>
<evidence type="ECO:0000313" key="5">
    <source>
        <dbReference type="EMBL" id="CAF4832409.1"/>
    </source>
</evidence>
<dbReference type="InterPro" id="IPR004094">
    <property type="entry name" value="Antistasin-like"/>
</dbReference>
<dbReference type="Proteomes" id="UP000676336">
    <property type="component" value="Unassembled WGS sequence"/>
</dbReference>
<dbReference type="Pfam" id="PF02822">
    <property type="entry name" value="Antistasin"/>
    <property type="match status" value="1"/>
</dbReference>
<keyword evidence="1" id="KW-0646">Protease inhibitor</keyword>
<dbReference type="InterPro" id="IPR011061">
    <property type="entry name" value="Hirudin/antistatin"/>
</dbReference>
<accession>A0A8S3BHS3</accession>
<gene>
    <name evidence="5" type="ORF">BYL167_LOCUS49489</name>
    <name evidence="6" type="ORF">GIL414_LOCUS50441</name>
    <name evidence="4" type="ORF">SMN809_LOCUS47870</name>
</gene>
<keyword evidence="2" id="KW-0722">Serine protease inhibitor</keyword>
<dbReference type="Proteomes" id="UP000681720">
    <property type="component" value="Unassembled WGS sequence"/>
</dbReference>
<proteinExistence type="predicted"/>
<evidence type="ECO:0000313" key="7">
    <source>
        <dbReference type="Proteomes" id="UP000681967"/>
    </source>
</evidence>
<evidence type="ECO:0000256" key="1">
    <source>
        <dbReference type="ARBA" id="ARBA00022690"/>
    </source>
</evidence>
<dbReference type="PROSITE" id="PS51252">
    <property type="entry name" value="ANTISTASIN"/>
    <property type="match status" value="1"/>
</dbReference>
<sequence>EEYLDDIISIPQSVSQTSVYKCPQLDNCLLVCEHGLTKDEHGCFQCACSTMSCPSPFCTLKFDNVSNQYCLCLPPS</sequence>